<keyword evidence="1" id="KW-0802">TPR repeat</keyword>
<dbReference type="PROSITE" id="PS50005">
    <property type="entry name" value="TPR"/>
    <property type="match status" value="1"/>
</dbReference>
<evidence type="ECO:0008006" key="5">
    <source>
        <dbReference type="Google" id="ProtNLM"/>
    </source>
</evidence>
<sequence>MMKSVLFSLLISLPATATVPAELQQLFEQARYQQLLTDIAATPSARQDPDIMLLQVRTLIQQQFLEEANTLLNELVREHPEHSAIITQAALNKFVLANTGSVFNARKRASDALALLQKAVALAPTNFQAQHALVSFYQTAPANVGGSKELALQQALQLGGIDVIQGVLAQVTIAVNEDRINDAMQLLDQQLQYTPSNTDLLLRKAALLLQQRSHLAAQQTYMKVLPLLNDPSQQQSAQFQIGRLAVFSGRYQKEGILALENYLQYYEGSQQTRLPRAKLRLAQLYVRDGELSKARGLYAEIANYLSDEQDFIDARRELANQLAQL</sequence>
<name>A0ABQ2WI87_9ALTE</name>
<dbReference type="SUPFAM" id="SSF48452">
    <property type="entry name" value="TPR-like"/>
    <property type="match status" value="1"/>
</dbReference>
<organism evidence="3 4">
    <name type="scientific">Alishewanella tabrizica</name>
    <dbReference type="NCBI Taxonomy" id="671278"/>
    <lineage>
        <taxon>Bacteria</taxon>
        <taxon>Pseudomonadati</taxon>
        <taxon>Pseudomonadota</taxon>
        <taxon>Gammaproteobacteria</taxon>
        <taxon>Alteromonadales</taxon>
        <taxon>Alteromonadaceae</taxon>
        <taxon>Alishewanella</taxon>
    </lineage>
</organism>
<evidence type="ECO:0000313" key="4">
    <source>
        <dbReference type="Proteomes" id="UP000634667"/>
    </source>
</evidence>
<evidence type="ECO:0000256" key="2">
    <source>
        <dbReference type="SAM" id="SignalP"/>
    </source>
</evidence>
<protein>
    <recommendedName>
        <fullName evidence="5">Tetratricopeptide repeat protein</fullName>
    </recommendedName>
</protein>
<dbReference type="EMBL" id="BMYR01000004">
    <property type="protein sequence ID" value="GGW57854.1"/>
    <property type="molecule type" value="Genomic_DNA"/>
</dbReference>
<keyword evidence="4" id="KW-1185">Reference proteome</keyword>
<evidence type="ECO:0000313" key="3">
    <source>
        <dbReference type="EMBL" id="GGW57854.1"/>
    </source>
</evidence>
<comment type="caution">
    <text evidence="3">The sequence shown here is derived from an EMBL/GenBank/DDBJ whole genome shotgun (WGS) entry which is preliminary data.</text>
</comment>
<keyword evidence="2" id="KW-0732">Signal</keyword>
<proteinExistence type="predicted"/>
<gene>
    <name evidence="3" type="ORF">GCM10008111_12510</name>
</gene>
<accession>A0ABQ2WI87</accession>
<dbReference type="Gene3D" id="1.25.40.10">
    <property type="entry name" value="Tetratricopeptide repeat domain"/>
    <property type="match status" value="2"/>
</dbReference>
<feature type="signal peptide" evidence="2">
    <location>
        <begin position="1"/>
        <end position="17"/>
    </location>
</feature>
<evidence type="ECO:0000256" key="1">
    <source>
        <dbReference type="PROSITE-ProRule" id="PRU00339"/>
    </source>
</evidence>
<dbReference type="Proteomes" id="UP000634667">
    <property type="component" value="Unassembled WGS sequence"/>
</dbReference>
<dbReference type="InterPro" id="IPR019734">
    <property type="entry name" value="TPR_rpt"/>
</dbReference>
<dbReference type="InterPro" id="IPR011990">
    <property type="entry name" value="TPR-like_helical_dom_sf"/>
</dbReference>
<feature type="chain" id="PRO_5047360007" description="Tetratricopeptide repeat protein" evidence="2">
    <location>
        <begin position="18"/>
        <end position="325"/>
    </location>
</feature>
<feature type="repeat" description="TPR" evidence="1">
    <location>
        <begin position="93"/>
        <end position="126"/>
    </location>
</feature>
<reference evidence="4" key="1">
    <citation type="journal article" date="2019" name="Int. J. Syst. Evol. Microbiol.">
        <title>The Global Catalogue of Microorganisms (GCM) 10K type strain sequencing project: providing services to taxonomists for standard genome sequencing and annotation.</title>
        <authorList>
            <consortium name="The Broad Institute Genomics Platform"/>
            <consortium name="The Broad Institute Genome Sequencing Center for Infectious Disease"/>
            <person name="Wu L."/>
            <person name="Ma J."/>
        </authorList>
    </citation>
    <scope>NUCLEOTIDE SEQUENCE [LARGE SCALE GENOMIC DNA]</scope>
    <source>
        <strain evidence="4">KCTC 23723</strain>
    </source>
</reference>